<feature type="chain" id="PRO_5028835065" description="Lipoprotein" evidence="1">
    <location>
        <begin position="19"/>
        <end position="135"/>
    </location>
</feature>
<name>A0A7G9SIW2_9SPHN</name>
<feature type="signal peptide" evidence="1">
    <location>
        <begin position="1"/>
        <end position="18"/>
    </location>
</feature>
<evidence type="ECO:0000256" key="1">
    <source>
        <dbReference type="SAM" id="SignalP"/>
    </source>
</evidence>
<dbReference type="PROSITE" id="PS51257">
    <property type="entry name" value="PROKAR_LIPOPROTEIN"/>
    <property type="match status" value="1"/>
</dbReference>
<evidence type="ECO:0008006" key="4">
    <source>
        <dbReference type="Google" id="ProtNLM"/>
    </source>
</evidence>
<evidence type="ECO:0000313" key="2">
    <source>
        <dbReference type="EMBL" id="QNN67787.1"/>
    </source>
</evidence>
<reference evidence="2 3" key="1">
    <citation type="submission" date="2020-08" db="EMBL/GenBank/DDBJ databases">
        <title>Genome sequence of Sphingomonas lutea KCTC 23642T.</title>
        <authorList>
            <person name="Hyun D.-W."/>
            <person name="Bae J.-W."/>
        </authorList>
    </citation>
    <scope>NUCLEOTIDE SEQUENCE [LARGE SCALE GENOMIC DNA]</scope>
    <source>
        <strain evidence="2 3">KCTC 23642</strain>
    </source>
</reference>
<protein>
    <recommendedName>
        <fullName evidence="4">Lipoprotein</fullName>
    </recommendedName>
</protein>
<keyword evidence="1" id="KW-0732">Signal</keyword>
<accession>A0A7G9SIW2</accession>
<dbReference type="KEGG" id="slut:H9L13_02315"/>
<dbReference type="RefSeq" id="WP_187538675.1">
    <property type="nucleotide sequence ID" value="NZ_BAABJT010000001.1"/>
</dbReference>
<evidence type="ECO:0000313" key="3">
    <source>
        <dbReference type="Proteomes" id="UP000515971"/>
    </source>
</evidence>
<dbReference type="EMBL" id="CP060718">
    <property type="protein sequence ID" value="QNN67787.1"/>
    <property type="molecule type" value="Genomic_DNA"/>
</dbReference>
<organism evidence="2 3">
    <name type="scientific">Sphingomonas lutea</name>
    <dbReference type="NCBI Taxonomy" id="1045317"/>
    <lineage>
        <taxon>Bacteria</taxon>
        <taxon>Pseudomonadati</taxon>
        <taxon>Pseudomonadota</taxon>
        <taxon>Alphaproteobacteria</taxon>
        <taxon>Sphingomonadales</taxon>
        <taxon>Sphingomonadaceae</taxon>
        <taxon>Sphingomonas</taxon>
    </lineage>
</organism>
<proteinExistence type="predicted"/>
<dbReference type="Proteomes" id="UP000515971">
    <property type="component" value="Chromosome"/>
</dbReference>
<gene>
    <name evidence="2" type="ORF">H9L13_02315</name>
</gene>
<keyword evidence="3" id="KW-1185">Reference proteome</keyword>
<sequence>MRNALILFSLIASGCASAPQPSHVGGNLPSGRWGGDQVALEISADGSGRIEMSCATAEFAGPVKVDVGGHFLTDGRFARGTGVATREGPEWVPATISGRVDGRETLWLDIALRDSYPVRSARLTRNAEPNLLRCL</sequence>
<dbReference type="AlphaFoldDB" id="A0A7G9SIW2"/>